<evidence type="ECO:0000313" key="3">
    <source>
        <dbReference type="Proteomes" id="UP001551482"/>
    </source>
</evidence>
<dbReference type="SUPFAM" id="SSF47336">
    <property type="entry name" value="ACP-like"/>
    <property type="match status" value="1"/>
</dbReference>
<feature type="domain" description="Carrier" evidence="1">
    <location>
        <begin position="23"/>
        <end position="75"/>
    </location>
</feature>
<dbReference type="Proteomes" id="UP001551482">
    <property type="component" value="Unassembled WGS sequence"/>
</dbReference>
<accession>A0ABV3D8U4</accession>
<dbReference type="RefSeq" id="WP_358347560.1">
    <property type="nucleotide sequence ID" value="NZ_JBEZFP010000002.1"/>
</dbReference>
<proteinExistence type="predicted"/>
<evidence type="ECO:0000259" key="1">
    <source>
        <dbReference type="Pfam" id="PF00550"/>
    </source>
</evidence>
<organism evidence="2 3">
    <name type="scientific">Streptodolium elevatio</name>
    <dbReference type="NCBI Taxonomy" id="3157996"/>
    <lineage>
        <taxon>Bacteria</taxon>
        <taxon>Bacillati</taxon>
        <taxon>Actinomycetota</taxon>
        <taxon>Actinomycetes</taxon>
        <taxon>Kitasatosporales</taxon>
        <taxon>Streptomycetaceae</taxon>
        <taxon>Streptodolium</taxon>
    </lineage>
</organism>
<keyword evidence="3" id="KW-1185">Reference proteome</keyword>
<gene>
    <name evidence="2" type="ORF">AB0C36_01535</name>
</gene>
<sequence>MICTLSDLQILLETSNIPLEVELSEEHLDTPLAELGVDSPSLLELADCIHDCYLVRIPGDSVHTLRTARLILAYVNERAGVAGGAM</sequence>
<evidence type="ECO:0000313" key="2">
    <source>
        <dbReference type="EMBL" id="MEU8132170.1"/>
    </source>
</evidence>
<name>A0ABV3D8U4_9ACTN</name>
<reference evidence="2 3" key="1">
    <citation type="submission" date="2024-06" db="EMBL/GenBank/DDBJ databases">
        <title>The Natural Products Discovery Center: Release of the First 8490 Sequenced Strains for Exploring Actinobacteria Biosynthetic Diversity.</title>
        <authorList>
            <person name="Kalkreuter E."/>
            <person name="Kautsar S.A."/>
            <person name="Yang D."/>
            <person name="Bader C.D."/>
            <person name="Teijaro C.N."/>
            <person name="Fluegel L."/>
            <person name="Davis C.M."/>
            <person name="Simpson J.R."/>
            <person name="Lauterbach L."/>
            <person name="Steele A.D."/>
            <person name="Gui C."/>
            <person name="Meng S."/>
            <person name="Li G."/>
            <person name="Viehrig K."/>
            <person name="Ye F."/>
            <person name="Su P."/>
            <person name="Kiefer A.F."/>
            <person name="Nichols A."/>
            <person name="Cepeda A.J."/>
            <person name="Yan W."/>
            <person name="Fan B."/>
            <person name="Jiang Y."/>
            <person name="Adhikari A."/>
            <person name="Zheng C.-J."/>
            <person name="Schuster L."/>
            <person name="Cowan T.M."/>
            <person name="Smanski M.J."/>
            <person name="Chevrette M.G."/>
            <person name="De Carvalho L.P.S."/>
            <person name="Shen B."/>
        </authorList>
    </citation>
    <scope>NUCLEOTIDE SEQUENCE [LARGE SCALE GENOMIC DNA]</scope>
    <source>
        <strain evidence="2 3">NPDC048946</strain>
    </source>
</reference>
<dbReference type="InterPro" id="IPR036736">
    <property type="entry name" value="ACP-like_sf"/>
</dbReference>
<comment type="caution">
    <text evidence="2">The sequence shown here is derived from an EMBL/GenBank/DDBJ whole genome shotgun (WGS) entry which is preliminary data.</text>
</comment>
<protein>
    <submittedName>
        <fullName evidence="2">Acyl carrier protein</fullName>
    </submittedName>
</protein>
<dbReference type="EMBL" id="JBEZFP010000002">
    <property type="protein sequence ID" value="MEU8132170.1"/>
    <property type="molecule type" value="Genomic_DNA"/>
</dbReference>
<dbReference type="Gene3D" id="1.10.1200.10">
    <property type="entry name" value="ACP-like"/>
    <property type="match status" value="1"/>
</dbReference>
<dbReference type="InterPro" id="IPR009081">
    <property type="entry name" value="PP-bd_ACP"/>
</dbReference>
<dbReference type="Pfam" id="PF00550">
    <property type="entry name" value="PP-binding"/>
    <property type="match status" value="1"/>
</dbReference>